<protein>
    <submittedName>
        <fullName evidence="3">SprT-like domain-containing protein Spartan isoform X4</fullName>
    </submittedName>
</protein>
<proteinExistence type="predicted"/>
<dbReference type="GO" id="GO:0006974">
    <property type="term" value="P:DNA damage response"/>
    <property type="evidence" value="ECO:0007669"/>
    <property type="project" value="InterPro"/>
</dbReference>
<feature type="region of interest" description="Disordered" evidence="1">
    <location>
        <begin position="403"/>
        <end position="425"/>
    </location>
</feature>
<keyword evidence="4" id="KW-1185">Reference proteome</keyword>
<feature type="region of interest" description="Disordered" evidence="1">
    <location>
        <begin position="464"/>
        <end position="487"/>
    </location>
</feature>
<dbReference type="InterPro" id="IPR044245">
    <property type="entry name" value="Spartan"/>
</dbReference>
<evidence type="ECO:0000313" key="3">
    <source>
        <dbReference type="EMBL" id="KAJ6800793.1"/>
    </source>
</evidence>
<feature type="compositionally biased region" description="Basic residues" evidence="1">
    <location>
        <begin position="359"/>
        <end position="385"/>
    </location>
</feature>
<dbReference type="GO" id="GO:0003697">
    <property type="term" value="F:single-stranded DNA binding"/>
    <property type="evidence" value="ECO:0007669"/>
    <property type="project" value="InterPro"/>
</dbReference>
<gene>
    <name evidence="3" type="ORF">M6B38_202020</name>
</gene>
<dbReference type="Proteomes" id="UP001140949">
    <property type="component" value="Unassembled WGS sequence"/>
</dbReference>
<dbReference type="PANTHER" id="PTHR21220">
    <property type="entry name" value="DNA-DEPENDENT METALLOPROTEASE SPRTN"/>
    <property type="match status" value="1"/>
</dbReference>
<organism evidence="3 4">
    <name type="scientific">Iris pallida</name>
    <name type="common">Sweet iris</name>
    <dbReference type="NCBI Taxonomy" id="29817"/>
    <lineage>
        <taxon>Eukaryota</taxon>
        <taxon>Viridiplantae</taxon>
        <taxon>Streptophyta</taxon>
        <taxon>Embryophyta</taxon>
        <taxon>Tracheophyta</taxon>
        <taxon>Spermatophyta</taxon>
        <taxon>Magnoliopsida</taxon>
        <taxon>Liliopsida</taxon>
        <taxon>Asparagales</taxon>
        <taxon>Iridaceae</taxon>
        <taxon>Iridoideae</taxon>
        <taxon>Irideae</taxon>
        <taxon>Iris</taxon>
    </lineage>
</organism>
<dbReference type="AlphaFoldDB" id="A0AAX6EA28"/>
<evidence type="ECO:0000259" key="2">
    <source>
        <dbReference type="SMART" id="SM00731"/>
    </source>
</evidence>
<accession>A0AAX6EA28</accession>
<evidence type="ECO:0000256" key="1">
    <source>
        <dbReference type="SAM" id="MobiDB-lite"/>
    </source>
</evidence>
<sequence>MDEEERATEELHPDVHQLFCHYNSLYFGDALGTCFVSWSPSRTTRSTSFCSYMDGVACEIHLSELLLKGRTADDVKNTLLHEMIHAFLYVTSNMKDHSYHGPKFKAIMNAINSSSVTDPQRPSSGYSITIHHQFQKKVDSYIVHHWICQSCGDRIERAMNIIPSASDCVENIGHEKSCGNSSCHWHRHKIICSGTYKKVTESTDTKVAELPECKGIRRLSKAKHKDDGETPVGPTHARRHTVRRLQPTEFSKSMADESGSLGIKPSCGTGNGFLSPERGKRKQMKVNKLENEDSLAEGGKSKQTKLLDNEDSLAEGGKSKQMKAIELDNEDSVAEGGKSKQTKAVKLENEDALAAVIPKRARTLGSRKQHNSGPKEKKKSRKRKRDPTEPLINVAIPWLNYYAHESSEEDMEPLTNKRTERRKKRKLLIEQKGRCPGIKSIDGAYSFGDGSCIDSPSQCRGYEQRLMPQTTSEDKRTEDDIVNLSDG</sequence>
<comment type="caution">
    <text evidence="3">The sequence shown here is derived from an EMBL/GenBank/DDBJ whole genome shotgun (WGS) entry which is preliminary data.</text>
</comment>
<feature type="domain" description="SprT-like" evidence="2">
    <location>
        <begin position="13"/>
        <end position="199"/>
    </location>
</feature>
<dbReference type="Pfam" id="PF10263">
    <property type="entry name" value="SprT-like"/>
    <property type="match status" value="1"/>
</dbReference>
<reference evidence="3" key="2">
    <citation type="submission" date="2023-04" db="EMBL/GenBank/DDBJ databases">
        <authorList>
            <person name="Bruccoleri R.E."/>
            <person name="Oakeley E.J."/>
            <person name="Faust A.-M."/>
            <person name="Dessus-Babus S."/>
            <person name="Altorfer M."/>
            <person name="Burckhardt D."/>
            <person name="Oertli M."/>
            <person name="Naumann U."/>
            <person name="Petersen F."/>
            <person name="Wong J."/>
        </authorList>
    </citation>
    <scope>NUCLEOTIDE SEQUENCE</scope>
    <source>
        <strain evidence="3">GSM-AAB239-AS_SAM_17_03QT</strain>
        <tissue evidence="3">Leaf</tissue>
    </source>
</reference>
<dbReference type="GO" id="GO:0004222">
    <property type="term" value="F:metalloendopeptidase activity"/>
    <property type="evidence" value="ECO:0007669"/>
    <property type="project" value="InterPro"/>
</dbReference>
<name>A0AAX6EA28_IRIPA</name>
<dbReference type="PANTHER" id="PTHR21220:SF0">
    <property type="entry name" value="DNA-DEPENDENT METALLOPROTEASE SPRTN"/>
    <property type="match status" value="1"/>
</dbReference>
<dbReference type="GO" id="GO:0005634">
    <property type="term" value="C:nucleus"/>
    <property type="evidence" value="ECO:0007669"/>
    <property type="project" value="TreeGrafter"/>
</dbReference>
<evidence type="ECO:0000313" key="4">
    <source>
        <dbReference type="Proteomes" id="UP001140949"/>
    </source>
</evidence>
<reference evidence="3" key="1">
    <citation type="journal article" date="2023" name="GigaByte">
        <title>Genome assembly of the bearded iris, Iris pallida Lam.</title>
        <authorList>
            <person name="Bruccoleri R.E."/>
            <person name="Oakeley E.J."/>
            <person name="Faust A.M.E."/>
            <person name="Altorfer M."/>
            <person name="Dessus-Babus S."/>
            <person name="Burckhardt D."/>
            <person name="Oertli M."/>
            <person name="Naumann U."/>
            <person name="Petersen F."/>
            <person name="Wong J."/>
        </authorList>
    </citation>
    <scope>NUCLEOTIDE SEQUENCE</scope>
    <source>
        <strain evidence="3">GSM-AAB239-AS_SAM_17_03QT</strain>
    </source>
</reference>
<feature type="region of interest" description="Disordered" evidence="1">
    <location>
        <begin position="220"/>
        <end position="391"/>
    </location>
</feature>
<dbReference type="SMART" id="SM00731">
    <property type="entry name" value="SprT"/>
    <property type="match status" value="1"/>
</dbReference>
<dbReference type="EMBL" id="JANAVB010038615">
    <property type="protein sequence ID" value="KAJ6800793.1"/>
    <property type="molecule type" value="Genomic_DNA"/>
</dbReference>
<dbReference type="GO" id="GO:0031593">
    <property type="term" value="F:polyubiquitin modification-dependent protein binding"/>
    <property type="evidence" value="ECO:0007669"/>
    <property type="project" value="TreeGrafter"/>
</dbReference>
<dbReference type="InterPro" id="IPR006640">
    <property type="entry name" value="SprT-like_domain"/>
</dbReference>